<evidence type="ECO:0000313" key="2">
    <source>
        <dbReference type="EMBL" id="CDW75041.1"/>
    </source>
</evidence>
<organism evidence="2 3">
    <name type="scientific">Stylonychia lemnae</name>
    <name type="common">Ciliate</name>
    <dbReference type="NCBI Taxonomy" id="5949"/>
    <lineage>
        <taxon>Eukaryota</taxon>
        <taxon>Sar</taxon>
        <taxon>Alveolata</taxon>
        <taxon>Ciliophora</taxon>
        <taxon>Intramacronucleata</taxon>
        <taxon>Spirotrichea</taxon>
        <taxon>Stichotrichia</taxon>
        <taxon>Sporadotrichida</taxon>
        <taxon>Oxytrichidae</taxon>
        <taxon>Stylonychinae</taxon>
        <taxon>Stylonychia</taxon>
    </lineage>
</organism>
<reference evidence="2 3" key="1">
    <citation type="submission" date="2014-06" db="EMBL/GenBank/DDBJ databases">
        <authorList>
            <person name="Swart Estienne"/>
        </authorList>
    </citation>
    <scope>NUCLEOTIDE SEQUENCE [LARGE SCALE GENOMIC DNA]</scope>
    <source>
        <strain evidence="2 3">130c</strain>
    </source>
</reference>
<sequence length="1141" mass="132314">MFFSSNIQEKEVCYSKIDLIDITLQNQADLSARFAHEKALKGHMSDDHAFRESKGSHMSAHLIPIYLAQQFLGMERILFDDSKKLDWKFFSNHLLNMQQNKKSQQQQPMLIPKKASTGPSNSPPEQADFVYQLFNQKFDLDQYKKKQNKEVLNQQLVPNTVRKHLKTKIFKDKIDQDLKQHFKTIEVGKLNKKEKENVDYGFQTICEIIQKPKIVIEIENQQNTSEVLNDSSESLYEHGNNFKFRRMKQQLQDKDYGTKKESQQTWQKWRHYSIQDQKLLKCQLDDESFMDQQQNSPNIPQSIDYNDPLDLGNRVDNLVNSKPLFFYVRRKSCCCRDCKMYKELKGLNIVLESDLIGKKLQFKNLIAKATQILSRKATQAKIINKNTLNDHVQKRFKSQYLDGIVTQSLQNFNEKQNQVAQTPVPQVADKRSKVTNLRSIVIKDLTSKEKLMHQYNQQYQTQPQIDGNSIDSEESQIEELEEIFQQEIENFRQSQGCEESDFKKLNKFFSARADVEKNLNMIRVDSDDQRSGDKSKRAVQSRYRKSILENSKQRTARAFTINDHSKQSSLFQMMDFNRQVSLRKLGNQSKKETNESPRTNQNENSLSKRTQYSKKLQERLLNDILMRIPGKSQCGIRSHKFKESNTQSIPQSTSTTHLFINKNAAASAYNTQFSRMFSHREIPSVKSHGKFRLFANTNRNLPPSVSNRDLSITENKDKSDCKTTQIQSQLEMEGQQKFPSIFQKDVLSKRSSGSKKHKTNILLKNKSAKIHQKDNQQTQKALLSLFKHSYVDVSKIIGHFDQNKSTEFKKKNNYFHVERLKSDSHKSKHGSNNDGCCSAVNKINQSFTNISNRGKQQGLDFDEQTQKEILSKCMYESVNKIIYEHVKKNLVQEEQCYSKQPGLFAHPSAIKAMKDGKLNQLDEQFIKDLQSNGYGIKQDFIYEKGLIEKVVSRLTLLEIEGKFQIQKSLLPLEQRIRNDKVLPFNINEIEKIDEFAQLHKITKLVYFLPFELNMHLNYMQLQITDHFEASYFGGADHNQHKLHADSGFGEFNTGLKITVLLIINDDKSVDSDYGQLIIEQDGQGNGSEGGEQVQQKAINLRNNTLVVLMSRKVRYEIKDVKSKVYVIKGLISGPEDPNKLC</sequence>
<accession>A0A077ZYM0</accession>
<dbReference type="Proteomes" id="UP000039865">
    <property type="component" value="Unassembled WGS sequence"/>
</dbReference>
<keyword evidence="3" id="KW-1185">Reference proteome</keyword>
<evidence type="ECO:0008006" key="4">
    <source>
        <dbReference type="Google" id="ProtNLM"/>
    </source>
</evidence>
<name>A0A077ZYM0_STYLE</name>
<feature type="region of interest" description="Disordered" evidence="1">
    <location>
        <begin position="526"/>
        <end position="545"/>
    </location>
</feature>
<feature type="region of interest" description="Disordered" evidence="1">
    <location>
        <begin position="586"/>
        <end position="610"/>
    </location>
</feature>
<feature type="compositionally biased region" description="Basic and acidic residues" evidence="1">
    <location>
        <begin position="526"/>
        <end position="536"/>
    </location>
</feature>
<proteinExistence type="predicted"/>
<dbReference type="Gene3D" id="2.60.120.620">
    <property type="entry name" value="q2cbj1_9rhob like domain"/>
    <property type="match status" value="1"/>
</dbReference>
<dbReference type="OrthoDB" id="76265at2759"/>
<dbReference type="AlphaFoldDB" id="A0A077ZYM0"/>
<dbReference type="EMBL" id="CCKQ01003899">
    <property type="protein sequence ID" value="CDW75041.1"/>
    <property type="molecule type" value="Genomic_DNA"/>
</dbReference>
<evidence type="ECO:0000256" key="1">
    <source>
        <dbReference type="SAM" id="MobiDB-lite"/>
    </source>
</evidence>
<feature type="region of interest" description="Disordered" evidence="1">
    <location>
        <begin position="101"/>
        <end position="126"/>
    </location>
</feature>
<feature type="compositionally biased region" description="Polar residues" evidence="1">
    <location>
        <begin position="596"/>
        <end position="610"/>
    </location>
</feature>
<dbReference type="InParanoid" id="A0A077ZYM0"/>
<gene>
    <name evidence="2" type="primary">Contig15398.g16414</name>
    <name evidence="2" type="ORF">STYLEM_4026</name>
</gene>
<evidence type="ECO:0000313" key="3">
    <source>
        <dbReference type="Proteomes" id="UP000039865"/>
    </source>
</evidence>
<protein>
    <recommendedName>
        <fullName evidence="4">Prolyl 4-hydroxylase alpha subunit domain-containing protein</fullName>
    </recommendedName>
</protein>